<protein>
    <submittedName>
        <fullName evidence="1">Uncharacterized protein</fullName>
    </submittedName>
</protein>
<evidence type="ECO:0000313" key="2">
    <source>
        <dbReference type="Proteomes" id="UP000591272"/>
    </source>
</evidence>
<sequence length="150" mass="15959">MLRRRTLALLVPRRPVSAIARRPIGAFAVLRAPRSTAALERLVALSWTSFALAFEPPPARTTLVALIATALERTILRTSLGATLTLAATPLESAWAPFPARPAATLARARRTVVRGTALPALTALTREPTFLTLTARPGETAFATLAALT</sequence>
<reference evidence="1 2" key="1">
    <citation type="submission" date="2020-07" db="EMBL/GenBank/DDBJ databases">
        <title>Sequencing the genomes of 1000 actinobacteria strains.</title>
        <authorList>
            <person name="Klenk H.-P."/>
        </authorList>
    </citation>
    <scope>NUCLEOTIDE SEQUENCE [LARGE SCALE GENOMIC DNA]</scope>
    <source>
        <strain evidence="1 2">DSM 43461</strain>
    </source>
</reference>
<dbReference type="AlphaFoldDB" id="A0A7Y9GDI1"/>
<gene>
    <name evidence="1" type="ORF">BJ999_004772</name>
</gene>
<name>A0A7Y9GDI1_9ACTN</name>
<organism evidence="1 2">
    <name type="scientific">Actinomadura citrea</name>
    <dbReference type="NCBI Taxonomy" id="46158"/>
    <lineage>
        <taxon>Bacteria</taxon>
        <taxon>Bacillati</taxon>
        <taxon>Actinomycetota</taxon>
        <taxon>Actinomycetes</taxon>
        <taxon>Streptosporangiales</taxon>
        <taxon>Thermomonosporaceae</taxon>
        <taxon>Actinomadura</taxon>
    </lineage>
</organism>
<proteinExistence type="predicted"/>
<keyword evidence="2" id="KW-1185">Reference proteome</keyword>
<evidence type="ECO:0000313" key="1">
    <source>
        <dbReference type="EMBL" id="NYE14476.1"/>
    </source>
</evidence>
<dbReference type="Proteomes" id="UP000591272">
    <property type="component" value="Unassembled WGS sequence"/>
</dbReference>
<comment type="caution">
    <text evidence="1">The sequence shown here is derived from an EMBL/GenBank/DDBJ whole genome shotgun (WGS) entry which is preliminary data.</text>
</comment>
<accession>A0A7Y9GDI1</accession>
<dbReference type="EMBL" id="JACCBT010000001">
    <property type="protein sequence ID" value="NYE14476.1"/>
    <property type="molecule type" value="Genomic_DNA"/>
</dbReference>
<dbReference type="RefSeq" id="WP_179831323.1">
    <property type="nucleotide sequence ID" value="NZ_BMRD01000008.1"/>
</dbReference>